<dbReference type="AlphaFoldDB" id="A0A3G8M2Q4"/>
<feature type="compositionally biased region" description="Basic and acidic residues" evidence="2">
    <location>
        <begin position="410"/>
        <end position="427"/>
    </location>
</feature>
<dbReference type="RefSeq" id="WP_124738015.1">
    <property type="nucleotide sequence ID" value="NZ_CP034086.1"/>
</dbReference>
<dbReference type="GO" id="GO:0006302">
    <property type="term" value="P:double-strand break repair"/>
    <property type="evidence" value="ECO:0007669"/>
    <property type="project" value="InterPro"/>
</dbReference>
<dbReference type="InterPro" id="IPR027417">
    <property type="entry name" value="P-loop_NTPase"/>
</dbReference>
<dbReference type="SUPFAM" id="SSF52540">
    <property type="entry name" value="P-loop containing nucleoside triphosphate hydrolases"/>
    <property type="match status" value="1"/>
</dbReference>
<evidence type="ECO:0000259" key="3">
    <source>
        <dbReference type="Pfam" id="PF13476"/>
    </source>
</evidence>
<keyword evidence="1" id="KW-0175">Coiled coil</keyword>
<feature type="domain" description="Rad50/SbcC-type AAA" evidence="3">
    <location>
        <begin position="12"/>
        <end position="226"/>
    </location>
</feature>
<dbReference type="Proteomes" id="UP000273982">
    <property type="component" value="Chromosome"/>
</dbReference>
<sequence>MTLRILAIRGANLASLAEGFAIDFDSEPLRSAGLFAITGETGAGKSTILDAICLALYDKFPRVVAAGASEGAPDPSGETLGSGDPRTILRRGAGRGFAEVDFIGKDGLRYRARCDLQRARGRASGALQKRVRSLWRIDEAGEIVAPVESGIEPVNARVVELTDLTFDQFRRTALLAQGEFDAFLRADAKERAELLEKITGAEIYGVLSQRAFERAREAQQATALIESSCAQIGVMSEEERAAIDADVAATAAERAQVAEKRGAMADALRRFDALAQAQAKLAQAMSAREGALRAFDEMAPRRETLAALAQVEPLRAPRDEMRRAEEIQKAALDEAVEAKVKAGAAQEAFAAQEAQALSAAESVAASEAEMARFAPIWSEAAALDARIANLAQEEAKAQSVARDAASRAQAKRDERAETMERRAEIEREKETALADLARLEPARALSERWRDIDDWLTKRTEISHAKRACDGALAAVFADIDRGDATLADFNARDAQDRAACEKLAAQIADRDGALLALDEPAALARADDLARAVELIEALRSCARTFDEADVAATSAHQDIARYAQDAAAVRQKLEGLRSERARQAAQSAEAERFGELADAAADPHALRLRAALNEDAPCPVCGAREHPFAETHDAASALIEALRARRDESRRTLSALDEETVSLSARAAQAHALHEDASRRAAQAQAARGRAEAEYASLLSADGARDMAPELAPPTSILSASPRLLIVTKELAAARDGVAQKLRAARRLREERDRLRAERDAIRLALDSRQDDRAALAVSLEALREARARSKAEGAGLVERLESLDRSLAPYLQLCDLSAADLDRDAASARRRLEGAGAHYREALARSNELAANCAAIGLKAERVAAEADSACAREAEAKSDHEARARSLAEARDARVLLLEGEATAAHRSRIEARHRAALAARDEGRQRLAEAQQSKTACEARHAHCARAAESAAARAVQARAAFAMALGGAGFDEAAAATLLATSREEQAELRRAVEAAEAGRAAAEAAVRARQVDYDEAKAVAPVEASREILAAQEKDIAGRLDELSARLGALRERGAKDDEARERATALGAELERARVNAKLWSEISEAIGSASGDKFRRFAQAATLQHLVALANQRLALLAPRYALERSGEAGALGLQIIDRDLGDERRSTRSLSGGERFLASLALALALAGLEGRDSFVDTLFIDEGFGALDSATLDVVIDALETLQGQGRRVGVISHVDSLQQRIATKICVERRGGGVSVVRLRAAGYA</sequence>
<organism evidence="4 5">
    <name type="scientific">Methylocystis rosea</name>
    <dbReference type="NCBI Taxonomy" id="173366"/>
    <lineage>
        <taxon>Bacteria</taxon>
        <taxon>Pseudomonadati</taxon>
        <taxon>Pseudomonadota</taxon>
        <taxon>Alphaproteobacteria</taxon>
        <taxon>Hyphomicrobiales</taxon>
        <taxon>Methylocystaceae</taxon>
        <taxon>Methylocystis</taxon>
    </lineage>
</organism>
<proteinExistence type="predicted"/>
<dbReference type="Pfam" id="PF13476">
    <property type="entry name" value="AAA_23"/>
    <property type="match status" value="1"/>
</dbReference>
<feature type="region of interest" description="Disordered" evidence="2">
    <location>
        <begin position="404"/>
        <end position="427"/>
    </location>
</feature>
<dbReference type="PANTHER" id="PTHR32114">
    <property type="entry name" value="ABC TRANSPORTER ABCH.3"/>
    <property type="match status" value="1"/>
</dbReference>
<dbReference type="InterPro" id="IPR038729">
    <property type="entry name" value="Rad50/SbcC_AAA"/>
</dbReference>
<dbReference type="KEGG" id="mros:EHO51_05285"/>
<dbReference type="GO" id="GO:0016887">
    <property type="term" value="F:ATP hydrolysis activity"/>
    <property type="evidence" value="ECO:0007669"/>
    <property type="project" value="InterPro"/>
</dbReference>
<feature type="coiled-coil region" evidence="1">
    <location>
        <begin position="561"/>
        <end position="588"/>
    </location>
</feature>
<protein>
    <submittedName>
        <fullName evidence="4">Chromosome segregation protein SMC</fullName>
    </submittedName>
</protein>
<dbReference type="EMBL" id="CP034086">
    <property type="protein sequence ID" value="AZG76191.1"/>
    <property type="molecule type" value="Genomic_DNA"/>
</dbReference>
<evidence type="ECO:0000256" key="1">
    <source>
        <dbReference type="SAM" id="Coils"/>
    </source>
</evidence>
<feature type="coiled-coil region" evidence="1">
    <location>
        <begin position="740"/>
        <end position="767"/>
    </location>
</feature>
<feature type="coiled-coil region" evidence="1">
    <location>
        <begin position="641"/>
        <end position="696"/>
    </location>
</feature>
<dbReference type="Gene3D" id="3.40.50.300">
    <property type="entry name" value="P-loop containing nucleotide triphosphate hydrolases"/>
    <property type="match status" value="2"/>
</dbReference>
<reference evidence="4 5" key="1">
    <citation type="submission" date="2018-11" db="EMBL/GenBank/DDBJ databases">
        <title>Genome squencing of methanotrophic bacteria isolated from alkaline groundwater in Korea.</title>
        <authorList>
            <person name="Nguyen L.N."/>
        </authorList>
    </citation>
    <scope>NUCLEOTIDE SEQUENCE [LARGE SCALE GENOMIC DNA]</scope>
    <source>
        <strain evidence="4 5">GW6</strain>
    </source>
</reference>
<evidence type="ECO:0000313" key="5">
    <source>
        <dbReference type="Proteomes" id="UP000273982"/>
    </source>
</evidence>
<dbReference type="PANTHER" id="PTHR32114:SF2">
    <property type="entry name" value="ABC TRANSPORTER ABCH.3"/>
    <property type="match status" value="1"/>
</dbReference>
<dbReference type="Pfam" id="PF13558">
    <property type="entry name" value="SbcC_Walker_B"/>
    <property type="match status" value="1"/>
</dbReference>
<gene>
    <name evidence="4" type="ORF">EHO51_05285</name>
</gene>
<evidence type="ECO:0000313" key="4">
    <source>
        <dbReference type="EMBL" id="AZG76191.1"/>
    </source>
</evidence>
<evidence type="ECO:0000256" key="2">
    <source>
        <dbReference type="SAM" id="MobiDB-lite"/>
    </source>
</evidence>
<accession>A0A3G8M2Q4</accession>
<name>A0A3G8M2Q4_9HYPH</name>